<evidence type="ECO:0000256" key="1">
    <source>
        <dbReference type="SAM" id="MobiDB-lite"/>
    </source>
</evidence>
<sequence length="699" mass="80052">MRTRVPQQDATQQLCLRSDQSPDIELNQVPGGSPDDMHLSSRDPTCSNANHAITESDDDHNEALVEEKTVPGSPRAPNMRKNVVSPVLFIQKWARTHLPRDVPIAQLPKKLAEATVKTHFQHRFIPNSHVREIVTAEAVRIELEKSNYSTFRRIHKDPVTTEDHSAYKKILTILYLIKKPSKIRTFVNCGVCDKDLPLVIYQSSNRPHRLPELRSRCNDSARPIIFRRRDYTDDFFHSQWRVLAPVFSKDEEGRDPRIVLEPEAILPFISHSKVTQGGFSDVYKTEIHPDHHSLGTTSGNVFAIKELKSSNQEAFSQEATVLDRISNKRHAHKHLITLLTTFQHAKKFHFIFPWADADLFEFWKRYEKPPGGEMMGTWIIEQCRGLADALNSIHRYATTSGTTLFNVFHLTEQVDSDKKKRLIRTDSAGNDPHLRSLFGRHGDIKPENILWYPCENSTGGHGILKIADFGVARFNTVNSWETHKTGRIPNTDTYRSPEMDLNGNLTTACDVWALGCVFLQFVTWYCGGNKLVEWFGNRRLVKDPRAANMKTDTFFILYMEQRQIKAKLKPAVVEIIETLRGYKICTREYRELLDMIQQDMLVVQQQEAPTQEDNDTSRFQEVLSSNTQSRTQLGGVRRKSCGDIWRRIGDIESIRDQEEGLTRFDTFVPASPVAESHYMWSSKTHLASAMNALEISSGE</sequence>
<protein>
    <recommendedName>
        <fullName evidence="2">Protein kinase domain-containing protein</fullName>
    </recommendedName>
</protein>
<dbReference type="PANTHER" id="PTHR24359">
    <property type="entry name" value="SERINE/THREONINE-PROTEIN KINASE SBK1"/>
    <property type="match status" value="1"/>
</dbReference>
<feature type="region of interest" description="Disordered" evidence="1">
    <location>
        <begin position="1"/>
        <end position="60"/>
    </location>
</feature>
<dbReference type="SMART" id="SM00220">
    <property type="entry name" value="S_TKc"/>
    <property type="match status" value="1"/>
</dbReference>
<organism evidence="3 4">
    <name type="scientific">Cochliobolus sativus</name>
    <name type="common">Common root rot and spot blotch fungus</name>
    <name type="synonym">Bipolaris sorokiniana</name>
    <dbReference type="NCBI Taxonomy" id="45130"/>
    <lineage>
        <taxon>Eukaryota</taxon>
        <taxon>Fungi</taxon>
        <taxon>Dikarya</taxon>
        <taxon>Ascomycota</taxon>
        <taxon>Pezizomycotina</taxon>
        <taxon>Dothideomycetes</taxon>
        <taxon>Pleosporomycetidae</taxon>
        <taxon>Pleosporales</taxon>
        <taxon>Pleosporineae</taxon>
        <taxon>Pleosporaceae</taxon>
        <taxon>Bipolaris</taxon>
    </lineage>
</organism>
<reference evidence="3" key="1">
    <citation type="submission" date="2019-11" db="EMBL/GenBank/DDBJ databases">
        <title>Bipolaris sorokiniana Genome sequencing.</title>
        <authorList>
            <person name="Wang H."/>
        </authorList>
    </citation>
    <scope>NUCLEOTIDE SEQUENCE</scope>
</reference>
<evidence type="ECO:0000259" key="2">
    <source>
        <dbReference type="PROSITE" id="PS50011"/>
    </source>
</evidence>
<name>A0A8H6E009_COCSA</name>
<dbReference type="PANTHER" id="PTHR24359:SF37">
    <property type="entry name" value="PROTEIN KINASE DOMAIN-CONTAINING PROTEIN"/>
    <property type="match status" value="1"/>
</dbReference>
<dbReference type="InterPro" id="IPR000719">
    <property type="entry name" value="Prot_kinase_dom"/>
</dbReference>
<evidence type="ECO:0000313" key="3">
    <source>
        <dbReference type="EMBL" id="KAF5854294.1"/>
    </source>
</evidence>
<dbReference type="PROSITE" id="PS50011">
    <property type="entry name" value="PROTEIN_KINASE_DOM"/>
    <property type="match status" value="1"/>
</dbReference>
<feature type="domain" description="Protein kinase" evidence="2">
    <location>
        <begin position="268"/>
        <end position="646"/>
    </location>
</feature>
<dbReference type="GO" id="GO:0004674">
    <property type="term" value="F:protein serine/threonine kinase activity"/>
    <property type="evidence" value="ECO:0007669"/>
    <property type="project" value="TreeGrafter"/>
</dbReference>
<dbReference type="AlphaFoldDB" id="A0A8H6E009"/>
<dbReference type="EMBL" id="WNKQ01000001">
    <property type="protein sequence ID" value="KAF5854294.1"/>
    <property type="molecule type" value="Genomic_DNA"/>
</dbReference>
<gene>
    <name evidence="3" type="ORF">GGP41_007141</name>
</gene>
<feature type="compositionally biased region" description="Polar residues" evidence="1">
    <location>
        <begin position="42"/>
        <end position="53"/>
    </location>
</feature>
<dbReference type="Gene3D" id="1.10.510.10">
    <property type="entry name" value="Transferase(Phosphotransferase) domain 1"/>
    <property type="match status" value="2"/>
</dbReference>
<evidence type="ECO:0000313" key="4">
    <source>
        <dbReference type="Proteomes" id="UP000624244"/>
    </source>
</evidence>
<dbReference type="Pfam" id="PF00069">
    <property type="entry name" value="Pkinase"/>
    <property type="match status" value="1"/>
</dbReference>
<comment type="caution">
    <text evidence="3">The sequence shown here is derived from an EMBL/GenBank/DDBJ whole genome shotgun (WGS) entry which is preliminary data.</text>
</comment>
<feature type="compositionally biased region" description="Polar residues" evidence="1">
    <location>
        <begin position="1"/>
        <end position="21"/>
    </location>
</feature>
<dbReference type="GO" id="GO:0005524">
    <property type="term" value="F:ATP binding"/>
    <property type="evidence" value="ECO:0007669"/>
    <property type="project" value="InterPro"/>
</dbReference>
<proteinExistence type="predicted"/>
<dbReference type="SUPFAM" id="SSF56112">
    <property type="entry name" value="Protein kinase-like (PK-like)"/>
    <property type="match status" value="1"/>
</dbReference>
<dbReference type="InterPro" id="IPR011009">
    <property type="entry name" value="Kinase-like_dom_sf"/>
</dbReference>
<dbReference type="Proteomes" id="UP000624244">
    <property type="component" value="Unassembled WGS sequence"/>
</dbReference>
<dbReference type="CDD" id="cd00180">
    <property type="entry name" value="PKc"/>
    <property type="match status" value="1"/>
</dbReference>
<accession>A0A8H6E009</accession>